<evidence type="ECO:0000313" key="2">
    <source>
        <dbReference type="EMBL" id="MBB5190721.1"/>
    </source>
</evidence>
<sequence length="41" mass="4834">MLEWLRDLFGIGDDEGETEYDEGYSDGFADGSEERERWDQD</sequence>
<reference evidence="2 3" key="1">
    <citation type="submission" date="2020-08" db="EMBL/GenBank/DDBJ databases">
        <title>Genomic Encyclopedia of Type Strains, Phase IV (KMG-IV): sequencing the most valuable type-strain genomes for metagenomic binning, comparative biology and taxonomic classification.</title>
        <authorList>
            <person name="Goeker M."/>
        </authorList>
    </citation>
    <scope>NUCLEOTIDE SEQUENCE [LARGE SCALE GENOMIC DNA]</scope>
    <source>
        <strain evidence="2 3">DSM 18233</strain>
    </source>
</reference>
<feature type="region of interest" description="Disordered" evidence="1">
    <location>
        <begin position="10"/>
        <end position="41"/>
    </location>
</feature>
<dbReference type="AlphaFoldDB" id="A0A840REN9"/>
<proteinExistence type="predicted"/>
<accession>A0A840REN9</accession>
<feature type="compositionally biased region" description="Basic and acidic residues" evidence="1">
    <location>
        <begin position="32"/>
        <end position="41"/>
    </location>
</feature>
<dbReference type="EMBL" id="JACHHN010000002">
    <property type="protein sequence ID" value="MBB5190721.1"/>
    <property type="molecule type" value="Genomic_DNA"/>
</dbReference>
<gene>
    <name evidence="2" type="ORF">HNQ50_001443</name>
</gene>
<organism evidence="2 3">
    <name type="scientific">Silvimonas terrae</name>
    <dbReference type="NCBI Taxonomy" id="300266"/>
    <lineage>
        <taxon>Bacteria</taxon>
        <taxon>Pseudomonadati</taxon>
        <taxon>Pseudomonadota</taxon>
        <taxon>Betaproteobacteria</taxon>
        <taxon>Neisseriales</taxon>
        <taxon>Chitinibacteraceae</taxon>
        <taxon>Silvimonas</taxon>
    </lineage>
</organism>
<protein>
    <submittedName>
        <fullName evidence="2">Uncharacterized protein</fullName>
    </submittedName>
</protein>
<dbReference type="RefSeq" id="WP_281386140.1">
    <property type="nucleotide sequence ID" value="NZ_JACHHN010000002.1"/>
</dbReference>
<comment type="caution">
    <text evidence="2">The sequence shown here is derived from an EMBL/GenBank/DDBJ whole genome shotgun (WGS) entry which is preliminary data.</text>
</comment>
<dbReference type="Proteomes" id="UP000543030">
    <property type="component" value="Unassembled WGS sequence"/>
</dbReference>
<name>A0A840REN9_9NEIS</name>
<evidence type="ECO:0000256" key="1">
    <source>
        <dbReference type="SAM" id="MobiDB-lite"/>
    </source>
</evidence>
<keyword evidence="3" id="KW-1185">Reference proteome</keyword>
<feature type="compositionally biased region" description="Acidic residues" evidence="1">
    <location>
        <begin position="12"/>
        <end position="24"/>
    </location>
</feature>
<evidence type="ECO:0000313" key="3">
    <source>
        <dbReference type="Proteomes" id="UP000543030"/>
    </source>
</evidence>